<organism evidence="2 3">
    <name type="scientific">Portunus trituberculatus</name>
    <name type="common">Swimming crab</name>
    <name type="synonym">Neptunus trituberculatus</name>
    <dbReference type="NCBI Taxonomy" id="210409"/>
    <lineage>
        <taxon>Eukaryota</taxon>
        <taxon>Metazoa</taxon>
        <taxon>Ecdysozoa</taxon>
        <taxon>Arthropoda</taxon>
        <taxon>Crustacea</taxon>
        <taxon>Multicrustacea</taxon>
        <taxon>Malacostraca</taxon>
        <taxon>Eumalacostraca</taxon>
        <taxon>Eucarida</taxon>
        <taxon>Decapoda</taxon>
        <taxon>Pleocyemata</taxon>
        <taxon>Brachyura</taxon>
        <taxon>Eubrachyura</taxon>
        <taxon>Portunoidea</taxon>
        <taxon>Portunidae</taxon>
        <taxon>Portuninae</taxon>
        <taxon>Portunus</taxon>
    </lineage>
</organism>
<dbReference type="EMBL" id="VSRR010001752">
    <property type="protein sequence ID" value="MPC27463.1"/>
    <property type="molecule type" value="Genomic_DNA"/>
</dbReference>
<keyword evidence="3" id="KW-1185">Reference proteome</keyword>
<evidence type="ECO:0000256" key="1">
    <source>
        <dbReference type="SAM" id="MobiDB-lite"/>
    </source>
</evidence>
<protein>
    <submittedName>
        <fullName evidence="2">Uncharacterized protein</fullName>
    </submittedName>
</protein>
<sequence>MKEEAARQVKLDPVLCPAPLAFFTRVNVTLSGTSRHHLHLASVTQVSVPRSGQEHTHRSHSHPTLFTLEVLEAIWRRDPTSHRPREEDRGPPDPPPSPFNTPQWRF</sequence>
<gene>
    <name evidence="2" type="ORF">E2C01_020632</name>
</gene>
<dbReference type="AlphaFoldDB" id="A0A5B7E2L3"/>
<evidence type="ECO:0000313" key="3">
    <source>
        <dbReference type="Proteomes" id="UP000324222"/>
    </source>
</evidence>
<accession>A0A5B7E2L3</accession>
<evidence type="ECO:0000313" key="2">
    <source>
        <dbReference type="EMBL" id="MPC27463.1"/>
    </source>
</evidence>
<proteinExistence type="predicted"/>
<reference evidence="2 3" key="1">
    <citation type="submission" date="2019-05" db="EMBL/GenBank/DDBJ databases">
        <title>Another draft genome of Portunus trituberculatus and its Hox gene families provides insights of decapod evolution.</title>
        <authorList>
            <person name="Jeong J.-H."/>
            <person name="Song I."/>
            <person name="Kim S."/>
            <person name="Choi T."/>
            <person name="Kim D."/>
            <person name="Ryu S."/>
            <person name="Kim W."/>
        </authorList>
    </citation>
    <scope>NUCLEOTIDE SEQUENCE [LARGE SCALE GENOMIC DNA]</scope>
    <source>
        <tissue evidence="2">Muscle</tissue>
    </source>
</reference>
<comment type="caution">
    <text evidence="2">The sequence shown here is derived from an EMBL/GenBank/DDBJ whole genome shotgun (WGS) entry which is preliminary data.</text>
</comment>
<dbReference type="Proteomes" id="UP000324222">
    <property type="component" value="Unassembled WGS sequence"/>
</dbReference>
<feature type="compositionally biased region" description="Basic and acidic residues" evidence="1">
    <location>
        <begin position="77"/>
        <end position="91"/>
    </location>
</feature>
<name>A0A5B7E2L3_PORTR</name>
<feature type="region of interest" description="Disordered" evidence="1">
    <location>
        <begin position="77"/>
        <end position="106"/>
    </location>
</feature>